<name>A0A1U7CLL7_9BACT</name>
<evidence type="ECO:0000313" key="1">
    <source>
        <dbReference type="EMBL" id="APW59830.1"/>
    </source>
</evidence>
<gene>
    <name evidence="1" type="ORF">BSF38_01288</name>
</gene>
<dbReference type="KEGG" id="pbor:BSF38_01288"/>
<sequence>MSPRPDRLWMKCRHCGIAWEYEWEYCPECNRNFGGAEYPAAQSDQELRDISELVQKIHRAFADVKRGSGYTLHQGHLEGCYDTEAKWLAAREKTQKFTGPKFQAGR</sequence>
<reference evidence="2" key="1">
    <citation type="submission" date="2016-12" db="EMBL/GenBank/DDBJ databases">
        <title>Comparative genomics of four Isosphaeraceae planctomycetes: a common pool of plasmids and glycoside hydrolase genes.</title>
        <authorList>
            <person name="Ivanova A."/>
        </authorList>
    </citation>
    <scope>NUCLEOTIDE SEQUENCE [LARGE SCALE GENOMIC DNA]</scope>
    <source>
        <strain evidence="2">PX4</strain>
    </source>
</reference>
<proteinExistence type="predicted"/>
<dbReference type="Proteomes" id="UP000186309">
    <property type="component" value="Chromosome"/>
</dbReference>
<dbReference type="AlphaFoldDB" id="A0A1U7CLL7"/>
<protein>
    <submittedName>
        <fullName evidence="1">Uncharacterized protein</fullName>
    </submittedName>
</protein>
<accession>A0A1U7CLL7</accession>
<dbReference type="EMBL" id="CP019082">
    <property type="protein sequence ID" value="APW59830.1"/>
    <property type="molecule type" value="Genomic_DNA"/>
</dbReference>
<keyword evidence="2" id="KW-1185">Reference proteome</keyword>
<evidence type="ECO:0000313" key="2">
    <source>
        <dbReference type="Proteomes" id="UP000186309"/>
    </source>
</evidence>
<organism evidence="1 2">
    <name type="scientific">Paludisphaera borealis</name>
    <dbReference type="NCBI Taxonomy" id="1387353"/>
    <lineage>
        <taxon>Bacteria</taxon>
        <taxon>Pseudomonadati</taxon>
        <taxon>Planctomycetota</taxon>
        <taxon>Planctomycetia</taxon>
        <taxon>Isosphaerales</taxon>
        <taxon>Isosphaeraceae</taxon>
        <taxon>Paludisphaera</taxon>
    </lineage>
</organism>
<dbReference type="RefSeq" id="WP_168189320.1">
    <property type="nucleotide sequence ID" value="NZ_CP019082.1"/>
</dbReference>